<protein>
    <submittedName>
        <fullName evidence="6">Serine/threonine-protein kinase/endoribonuclease IRE1-like</fullName>
    </submittedName>
</protein>
<dbReference type="InterPro" id="IPR045133">
    <property type="entry name" value="IRE1/2-like"/>
</dbReference>
<feature type="domain" description="Protein kinase" evidence="3">
    <location>
        <begin position="1"/>
        <end position="88"/>
    </location>
</feature>
<evidence type="ECO:0000313" key="5">
    <source>
        <dbReference type="Proteomes" id="UP001652581"/>
    </source>
</evidence>
<gene>
    <name evidence="6" type="primary">LOC140686178</name>
</gene>
<feature type="domain" description="KEN" evidence="4">
    <location>
        <begin position="91"/>
        <end position="219"/>
    </location>
</feature>
<reference evidence="6" key="1">
    <citation type="submission" date="2025-08" db="UniProtKB">
        <authorList>
            <consortium name="RefSeq"/>
        </authorList>
    </citation>
    <scope>IDENTIFICATION</scope>
</reference>
<keyword evidence="5" id="KW-1185">Reference proteome</keyword>
<organism evidence="5 6">
    <name type="scientific">Vicugna pacos</name>
    <name type="common">Alpaca</name>
    <name type="synonym">Lama pacos</name>
    <dbReference type="NCBI Taxonomy" id="30538"/>
    <lineage>
        <taxon>Eukaryota</taxon>
        <taxon>Metazoa</taxon>
        <taxon>Chordata</taxon>
        <taxon>Craniata</taxon>
        <taxon>Vertebrata</taxon>
        <taxon>Euteleostomi</taxon>
        <taxon>Mammalia</taxon>
        <taxon>Eutheria</taxon>
        <taxon>Laurasiatheria</taxon>
        <taxon>Artiodactyla</taxon>
        <taxon>Tylopoda</taxon>
        <taxon>Camelidae</taxon>
        <taxon>Vicugna</taxon>
    </lineage>
</organism>
<dbReference type="Proteomes" id="UP001652581">
    <property type="component" value="Chromosome 16"/>
</dbReference>
<dbReference type="CDD" id="cd10422">
    <property type="entry name" value="RNase_Ire1"/>
    <property type="match status" value="1"/>
</dbReference>
<dbReference type="PROSITE" id="PS50011">
    <property type="entry name" value="PROTEIN_KINASE_DOM"/>
    <property type="match status" value="1"/>
</dbReference>
<dbReference type="Gene3D" id="1.10.510.10">
    <property type="entry name" value="Transferase(Phosphotransferase) domain 1"/>
    <property type="match status" value="1"/>
</dbReference>
<name>A0ABM5BGI2_VICPA</name>
<evidence type="ECO:0000313" key="6">
    <source>
        <dbReference type="RefSeq" id="XP_072795514.1"/>
    </source>
</evidence>
<dbReference type="PANTHER" id="PTHR13954">
    <property type="entry name" value="IRE1-RELATED"/>
    <property type="match status" value="1"/>
</dbReference>
<evidence type="ECO:0000256" key="1">
    <source>
        <dbReference type="ARBA" id="ARBA00022741"/>
    </source>
</evidence>
<dbReference type="InterPro" id="IPR011009">
    <property type="entry name" value="Kinase-like_dom_sf"/>
</dbReference>
<sequence>MHHVSFQTYTVDIFSAGCVFYYVISEGSHPFGKSLQRQANILLGAYSLDCLQSEKHEDVIARELIEKMIAKDPQKRPSAKHVLKHPFFWSLEKQLQFFQDVSDRIEKESLDGPIVKQLERGGRAVVKMDWRENITVPLQTDLRKFRTYKGGSVRDLLRAMRNKKHHYRELPEEVRETLGSLPDDFVRYFTARFPHLLLHTYRAMELCCHERPFQPYYSLERPESRPPMTPDAL</sequence>
<dbReference type="Pfam" id="PF00069">
    <property type="entry name" value="Pkinase"/>
    <property type="match status" value="1"/>
</dbReference>
<dbReference type="RefSeq" id="XP_072795514.1">
    <property type="nucleotide sequence ID" value="XM_072939413.1"/>
</dbReference>
<accession>A0ABM5BGI2</accession>
<evidence type="ECO:0000259" key="4">
    <source>
        <dbReference type="PROSITE" id="PS51392"/>
    </source>
</evidence>
<dbReference type="SUPFAM" id="SSF56112">
    <property type="entry name" value="Protein kinase-like (PK-like)"/>
    <property type="match status" value="1"/>
</dbReference>
<dbReference type="PANTHER" id="PTHR13954:SF17">
    <property type="entry name" value="SERINE_THREONINE-PROTEIN KINASE_ENDORIBONUCLEASE IRE1"/>
    <property type="match status" value="1"/>
</dbReference>
<dbReference type="GeneID" id="140686178"/>
<dbReference type="Pfam" id="PF06479">
    <property type="entry name" value="Ribonuc_2-5A"/>
    <property type="match status" value="1"/>
</dbReference>
<evidence type="ECO:0000259" key="3">
    <source>
        <dbReference type="PROSITE" id="PS50011"/>
    </source>
</evidence>
<evidence type="ECO:0000256" key="2">
    <source>
        <dbReference type="ARBA" id="ARBA00022840"/>
    </source>
</evidence>
<dbReference type="InterPro" id="IPR038357">
    <property type="entry name" value="KEN_sf"/>
</dbReference>
<keyword evidence="1" id="KW-0547">Nucleotide-binding</keyword>
<dbReference type="Gene3D" id="1.20.1440.180">
    <property type="entry name" value="KEN domain"/>
    <property type="match status" value="1"/>
</dbReference>
<dbReference type="PROSITE" id="PS51392">
    <property type="entry name" value="KEN"/>
    <property type="match status" value="1"/>
</dbReference>
<dbReference type="InterPro" id="IPR010513">
    <property type="entry name" value="KEN_dom"/>
</dbReference>
<proteinExistence type="predicted"/>
<dbReference type="SMART" id="SM00580">
    <property type="entry name" value="PUG"/>
    <property type="match status" value="1"/>
</dbReference>
<keyword evidence="2" id="KW-0067">ATP-binding</keyword>
<dbReference type="InterPro" id="IPR000719">
    <property type="entry name" value="Prot_kinase_dom"/>
</dbReference>